<evidence type="ECO:0000313" key="3">
    <source>
        <dbReference type="Proteomes" id="UP000031631"/>
    </source>
</evidence>
<dbReference type="KEGG" id="tbn:TBH_C2824"/>
<sequence length="219" mass="24818">MSWKPGMVAVVIWGLLASPTYAGAVDFQQLLTEGGLEFTPPQELKQVPVAPDYVMPYEARYTTESGDLEVRYAIRPLNRIEIDYSDPHNAAPAPNDLFNMLFRTLTETLAKEHRVVSRSYPPEKAREDYRAGWAAVGVFDVSPDISKRYQEAMLIAIHQNDKADAYILFLTNDLAAEKERIKKLRTSLKFKSFDKPINMPPSPEELKKLPMIPESSTEN</sequence>
<proteinExistence type="predicted"/>
<name>A0A7U6GLB3_9GAMM</name>
<feature type="region of interest" description="Disordered" evidence="1">
    <location>
        <begin position="195"/>
        <end position="219"/>
    </location>
</feature>
<dbReference type="AlphaFoldDB" id="A0A7U6GLB3"/>
<dbReference type="RefSeq" id="WP_041069731.1">
    <property type="nucleotide sequence ID" value="NZ_AP012273.1"/>
</dbReference>
<dbReference type="EMBL" id="AP012273">
    <property type="protein sequence ID" value="BAO45725.1"/>
    <property type="molecule type" value="Genomic_DNA"/>
</dbReference>
<organism evidence="2 3">
    <name type="scientific">Thiolapillus brandeum</name>
    <dbReference type="NCBI Taxonomy" id="1076588"/>
    <lineage>
        <taxon>Bacteria</taxon>
        <taxon>Pseudomonadati</taxon>
        <taxon>Pseudomonadota</taxon>
        <taxon>Gammaproteobacteria</taxon>
        <taxon>Chromatiales</taxon>
        <taxon>Sedimenticolaceae</taxon>
        <taxon>Thiolapillus</taxon>
    </lineage>
</organism>
<accession>A0A7U6GLB3</accession>
<reference evidence="2 3" key="1">
    <citation type="journal article" date="2014" name="PLoS ONE">
        <title>Physiological and genomic features of a novel sulfur-oxidizing gammaproteobacterium belonging to a previously uncultivated symbiotic lineage isolated from a hydrothermal vent.</title>
        <authorList>
            <person name="Nunoura T."/>
            <person name="Takaki Y."/>
            <person name="Kazama H."/>
            <person name="Kakuta J."/>
            <person name="Shimamura S."/>
            <person name="Makita H."/>
            <person name="Hirai M."/>
            <person name="Miyazaki M."/>
            <person name="Takai K."/>
        </authorList>
    </citation>
    <scope>NUCLEOTIDE SEQUENCE [LARGE SCALE GENOMIC DNA]</scope>
    <source>
        <strain evidence="2 3">Hiromi1</strain>
    </source>
</reference>
<evidence type="ECO:0000313" key="2">
    <source>
        <dbReference type="EMBL" id="BAO45725.1"/>
    </source>
</evidence>
<evidence type="ECO:0000256" key="1">
    <source>
        <dbReference type="SAM" id="MobiDB-lite"/>
    </source>
</evidence>
<gene>
    <name evidence="2" type="ORF">TBH_C2824</name>
</gene>
<keyword evidence="3" id="KW-1185">Reference proteome</keyword>
<dbReference type="Proteomes" id="UP000031631">
    <property type="component" value="Chromosome"/>
</dbReference>
<dbReference type="OrthoDB" id="662975at2"/>
<protein>
    <submittedName>
        <fullName evidence="2">Uncharacterized protein</fullName>
    </submittedName>
</protein>